<dbReference type="EMBL" id="CP030759">
    <property type="protein sequence ID" value="AXA36555.1"/>
    <property type="molecule type" value="Genomic_DNA"/>
</dbReference>
<organism evidence="1 2">
    <name type="scientific">Sumerlaea chitinivorans</name>
    <dbReference type="NCBI Taxonomy" id="2250252"/>
    <lineage>
        <taxon>Bacteria</taxon>
        <taxon>Candidatus Sumerlaeota</taxon>
        <taxon>Candidatus Sumerlaeia</taxon>
        <taxon>Candidatus Sumerlaeales</taxon>
        <taxon>Candidatus Sumerlaeaceae</taxon>
        <taxon>Candidatus Sumerlaea</taxon>
    </lineage>
</organism>
<dbReference type="Proteomes" id="UP000262583">
    <property type="component" value="Chromosome"/>
</dbReference>
<evidence type="ECO:0000313" key="1">
    <source>
        <dbReference type="EMBL" id="AXA36555.1"/>
    </source>
</evidence>
<protein>
    <submittedName>
        <fullName evidence="1">Uncharacterized protein</fullName>
    </submittedName>
</protein>
<proteinExistence type="predicted"/>
<name>A0A2Z4Y804_SUMC1</name>
<reference evidence="1 2" key="1">
    <citation type="submission" date="2018-05" db="EMBL/GenBank/DDBJ databases">
        <title>A metagenomic window into the 2 km-deep terrestrial subsurface aquifer revealed taxonomically and functionally diverse microbial community comprising novel uncultured bacterial lineages.</title>
        <authorList>
            <person name="Kadnikov V.V."/>
            <person name="Mardanov A.V."/>
            <person name="Beletsky A.V."/>
            <person name="Banks D."/>
            <person name="Pimenov N.V."/>
            <person name="Frank Y.A."/>
            <person name="Karnachuk O.V."/>
            <person name="Ravin N.V."/>
        </authorList>
    </citation>
    <scope>NUCLEOTIDE SEQUENCE [LARGE SCALE GENOMIC DNA]</scope>
    <source>
        <strain evidence="1">BY</strain>
    </source>
</reference>
<evidence type="ECO:0000313" key="2">
    <source>
        <dbReference type="Proteomes" id="UP000262583"/>
    </source>
</evidence>
<accession>A0A2Z4Y804</accession>
<sequence>MTPRKNAPSIQQDGEMRVEFDEARKEFCPVRSGTIVLQPVLQTRTALP</sequence>
<dbReference type="AlphaFoldDB" id="A0A2Z4Y804"/>
<gene>
    <name evidence="1" type="ORF">BRCON_1778</name>
</gene>
<dbReference type="KEGG" id="schv:BRCON_1778"/>